<sequence length="73" mass="8833">MQGKKWLVLALINVILYFVAMRQFNITWYANHQFEFGCCWFGCWWPVALISICAVVACYWIWLSCNWYGWLKK</sequence>
<dbReference type="EMBL" id="PEVY01000008">
    <property type="protein sequence ID" value="PIU75498.1"/>
    <property type="molecule type" value="Genomic_DNA"/>
</dbReference>
<keyword evidence="1" id="KW-0812">Transmembrane</keyword>
<dbReference type="Proteomes" id="UP000228775">
    <property type="component" value="Unassembled WGS sequence"/>
</dbReference>
<name>A0A2M7AXZ0_9BACT</name>
<dbReference type="AlphaFoldDB" id="A0A2M7AXZ0"/>
<organism evidence="2 3">
    <name type="scientific">Candidatus Portnoybacteria bacterium CG06_land_8_20_14_3_00_39_12</name>
    <dbReference type="NCBI Taxonomy" id="1974809"/>
    <lineage>
        <taxon>Bacteria</taxon>
        <taxon>Candidatus Portnoyibacteriota</taxon>
    </lineage>
</organism>
<accession>A0A2M7AXZ0</accession>
<keyword evidence="1" id="KW-1133">Transmembrane helix</keyword>
<keyword evidence="1" id="KW-0472">Membrane</keyword>
<evidence type="ECO:0000256" key="1">
    <source>
        <dbReference type="SAM" id="Phobius"/>
    </source>
</evidence>
<protein>
    <submittedName>
        <fullName evidence="2">Uncharacterized protein</fullName>
    </submittedName>
</protein>
<evidence type="ECO:0000313" key="2">
    <source>
        <dbReference type="EMBL" id="PIU75498.1"/>
    </source>
</evidence>
<proteinExistence type="predicted"/>
<gene>
    <name evidence="2" type="ORF">COS76_00450</name>
</gene>
<comment type="caution">
    <text evidence="2">The sequence shown here is derived from an EMBL/GenBank/DDBJ whole genome shotgun (WGS) entry which is preliminary data.</text>
</comment>
<evidence type="ECO:0000313" key="3">
    <source>
        <dbReference type="Proteomes" id="UP000228775"/>
    </source>
</evidence>
<feature type="transmembrane region" description="Helical" evidence="1">
    <location>
        <begin position="44"/>
        <end position="63"/>
    </location>
</feature>
<reference evidence="3" key="1">
    <citation type="submission" date="2017-09" db="EMBL/GenBank/DDBJ databases">
        <title>Depth-based differentiation of microbial function through sediment-hosted aquifers and enrichment of novel symbionts in the deep terrestrial subsurface.</title>
        <authorList>
            <person name="Probst A.J."/>
            <person name="Ladd B."/>
            <person name="Jarett J.K."/>
            <person name="Geller-Mcgrath D.E."/>
            <person name="Sieber C.M.K."/>
            <person name="Emerson J.B."/>
            <person name="Anantharaman K."/>
            <person name="Thomas B.C."/>
            <person name="Malmstrom R."/>
            <person name="Stieglmeier M."/>
            <person name="Klingl A."/>
            <person name="Woyke T."/>
            <person name="Ryan C.M."/>
            <person name="Banfield J.F."/>
        </authorList>
    </citation>
    <scope>NUCLEOTIDE SEQUENCE [LARGE SCALE GENOMIC DNA]</scope>
</reference>
<feature type="transmembrane region" description="Helical" evidence="1">
    <location>
        <begin position="7"/>
        <end position="24"/>
    </location>
</feature>